<sequence length="253" mass="28852">MEAFLQGQDLRDLIEGDEISIPTDTSQNAELRRKWKIKCSKALFFVRTSINKEYIDHVRDLKSPIWETLQKLCTKKNTARLQFLENELAMATQELDTEEPVSDARLHRYLISGLRKDLMPFISSPTSVTSVVHQDDVSTYIRASIKYNEEWIVDSGCSHHATGNDILLSDIHPHREKKDVYHVPGLKKYLASVSQITDSGRGESHENEPKLYSEGKGVSEWENAMVEEISALSKNGTWELTPKPYDADLITCK</sequence>
<dbReference type="AlphaFoldDB" id="A0AAW2WT60"/>
<dbReference type="PANTHER" id="PTHR47481">
    <property type="match status" value="1"/>
</dbReference>
<organism evidence="1">
    <name type="scientific">Sesamum latifolium</name>
    <dbReference type="NCBI Taxonomy" id="2727402"/>
    <lineage>
        <taxon>Eukaryota</taxon>
        <taxon>Viridiplantae</taxon>
        <taxon>Streptophyta</taxon>
        <taxon>Embryophyta</taxon>
        <taxon>Tracheophyta</taxon>
        <taxon>Spermatophyta</taxon>
        <taxon>Magnoliopsida</taxon>
        <taxon>eudicotyledons</taxon>
        <taxon>Gunneridae</taxon>
        <taxon>Pentapetalae</taxon>
        <taxon>asterids</taxon>
        <taxon>lamiids</taxon>
        <taxon>Lamiales</taxon>
        <taxon>Pedaliaceae</taxon>
        <taxon>Sesamum</taxon>
    </lineage>
</organism>
<dbReference type="EMBL" id="JACGWN010000007">
    <property type="protein sequence ID" value="KAL0444456.1"/>
    <property type="molecule type" value="Genomic_DNA"/>
</dbReference>
<proteinExistence type="predicted"/>
<comment type="caution">
    <text evidence="1">The sequence shown here is derived from an EMBL/GenBank/DDBJ whole genome shotgun (WGS) entry which is preliminary data.</text>
</comment>
<name>A0AAW2WT60_9LAMI</name>
<reference evidence="1" key="1">
    <citation type="submission" date="2020-06" db="EMBL/GenBank/DDBJ databases">
        <authorList>
            <person name="Li T."/>
            <person name="Hu X."/>
            <person name="Zhang T."/>
            <person name="Song X."/>
            <person name="Zhang H."/>
            <person name="Dai N."/>
            <person name="Sheng W."/>
            <person name="Hou X."/>
            <person name="Wei L."/>
        </authorList>
    </citation>
    <scope>NUCLEOTIDE SEQUENCE</scope>
    <source>
        <strain evidence="1">KEN1</strain>
        <tissue evidence="1">Leaf</tissue>
    </source>
</reference>
<accession>A0AAW2WT60</accession>
<reference evidence="1" key="2">
    <citation type="journal article" date="2024" name="Plant">
        <title>Genomic evolution and insights into agronomic trait innovations of Sesamum species.</title>
        <authorList>
            <person name="Miao H."/>
            <person name="Wang L."/>
            <person name="Qu L."/>
            <person name="Liu H."/>
            <person name="Sun Y."/>
            <person name="Le M."/>
            <person name="Wang Q."/>
            <person name="Wei S."/>
            <person name="Zheng Y."/>
            <person name="Lin W."/>
            <person name="Duan Y."/>
            <person name="Cao H."/>
            <person name="Xiong S."/>
            <person name="Wang X."/>
            <person name="Wei L."/>
            <person name="Li C."/>
            <person name="Ma Q."/>
            <person name="Ju M."/>
            <person name="Zhao R."/>
            <person name="Li G."/>
            <person name="Mu C."/>
            <person name="Tian Q."/>
            <person name="Mei H."/>
            <person name="Zhang T."/>
            <person name="Gao T."/>
            <person name="Zhang H."/>
        </authorList>
    </citation>
    <scope>NUCLEOTIDE SEQUENCE</scope>
    <source>
        <strain evidence="1">KEN1</strain>
    </source>
</reference>
<gene>
    <name evidence="1" type="ORF">Slati_2168300</name>
</gene>
<dbReference type="PANTHER" id="PTHR47481:SF36">
    <property type="entry name" value="CCHC-TYPE DOMAIN-CONTAINING PROTEIN"/>
    <property type="match status" value="1"/>
</dbReference>
<evidence type="ECO:0000313" key="1">
    <source>
        <dbReference type="EMBL" id="KAL0444456.1"/>
    </source>
</evidence>
<protein>
    <submittedName>
        <fullName evidence="1">Uncharacterized protein</fullName>
    </submittedName>
</protein>